<evidence type="ECO:0000256" key="3">
    <source>
        <dbReference type="ARBA" id="ARBA00022801"/>
    </source>
</evidence>
<evidence type="ECO:0000259" key="7">
    <source>
        <dbReference type="Pfam" id="PF01435"/>
    </source>
</evidence>
<dbReference type="GO" id="GO:0004222">
    <property type="term" value="F:metalloendopeptidase activity"/>
    <property type="evidence" value="ECO:0007669"/>
    <property type="project" value="InterPro"/>
</dbReference>
<dbReference type="AlphaFoldDB" id="A0A099F2R8"/>
<dbReference type="OrthoDB" id="9810445at2"/>
<evidence type="ECO:0000256" key="4">
    <source>
        <dbReference type="ARBA" id="ARBA00022833"/>
    </source>
</evidence>
<dbReference type="InterPro" id="IPR051156">
    <property type="entry name" value="Mito/Outer_Membr_Metalloprot"/>
</dbReference>
<gene>
    <name evidence="8" type="ORF">IC63_12040</name>
</gene>
<dbReference type="InterPro" id="IPR001915">
    <property type="entry name" value="Peptidase_M48"/>
</dbReference>
<keyword evidence="3 6" id="KW-0378">Hydrolase</keyword>
<organism evidence="8 9">
    <name type="scientific">Paracoccus sphaerophysae</name>
    <dbReference type="NCBI Taxonomy" id="690417"/>
    <lineage>
        <taxon>Bacteria</taxon>
        <taxon>Pseudomonadati</taxon>
        <taxon>Pseudomonadota</taxon>
        <taxon>Alphaproteobacteria</taxon>
        <taxon>Rhodobacterales</taxon>
        <taxon>Paracoccaceae</taxon>
        <taxon>Paracoccus</taxon>
    </lineage>
</organism>
<dbReference type="RefSeq" id="WP_036720561.1">
    <property type="nucleotide sequence ID" value="NZ_JRKS01000041.1"/>
</dbReference>
<reference evidence="8 9" key="2">
    <citation type="submission" date="2014-10" db="EMBL/GenBank/DDBJ databases">
        <title>Paracoccus sanguinis sp. nov., isolated from clinical specimens of New York State patients.</title>
        <authorList>
            <person name="Mingle L.A."/>
            <person name="Cole J.A."/>
            <person name="Lapierre P."/>
            <person name="Musser K.A."/>
        </authorList>
    </citation>
    <scope>NUCLEOTIDE SEQUENCE [LARGE SCALE GENOMIC DNA]</scope>
    <source>
        <strain evidence="8 9">HAMBI 3106</strain>
    </source>
</reference>
<evidence type="ECO:0000313" key="9">
    <source>
        <dbReference type="Proteomes" id="UP000029917"/>
    </source>
</evidence>
<dbReference type="Proteomes" id="UP000029917">
    <property type="component" value="Unassembled WGS sequence"/>
</dbReference>
<keyword evidence="1 6" id="KW-0645">Protease</keyword>
<comment type="cofactor">
    <cofactor evidence="6">
        <name>Zn(2+)</name>
        <dbReference type="ChEBI" id="CHEBI:29105"/>
    </cofactor>
    <text evidence="6">Binds 1 zinc ion per subunit.</text>
</comment>
<feature type="domain" description="Peptidase M48" evidence="7">
    <location>
        <begin position="37"/>
        <end position="220"/>
    </location>
</feature>
<accession>A0A099F2R8</accession>
<keyword evidence="5 6" id="KW-0482">Metalloprotease</keyword>
<keyword evidence="2" id="KW-0479">Metal-binding</keyword>
<keyword evidence="9" id="KW-1185">Reference proteome</keyword>
<protein>
    <submittedName>
        <fullName evidence="8">Peptidase M48</fullName>
    </submittedName>
</protein>
<evidence type="ECO:0000256" key="5">
    <source>
        <dbReference type="ARBA" id="ARBA00023049"/>
    </source>
</evidence>
<dbReference type="Gene3D" id="3.30.2010.10">
    <property type="entry name" value="Metalloproteases ('zincins'), catalytic domain"/>
    <property type="match status" value="1"/>
</dbReference>
<dbReference type="Pfam" id="PF01435">
    <property type="entry name" value="Peptidase_M48"/>
    <property type="match status" value="1"/>
</dbReference>
<evidence type="ECO:0000256" key="1">
    <source>
        <dbReference type="ARBA" id="ARBA00022670"/>
    </source>
</evidence>
<comment type="caution">
    <text evidence="8">The sequence shown here is derived from an EMBL/GenBank/DDBJ whole genome shotgun (WGS) entry which is preliminary data.</text>
</comment>
<dbReference type="GO" id="GO:0051603">
    <property type="term" value="P:proteolysis involved in protein catabolic process"/>
    <property type="evidence" value="ECO:0007669"/>
    <property type="project" value="TreeGrafter"/>
</dbReference>
<reference evidence="8 9" key="1">
    <citation type="submission" date="2014-09" db="EMBL/GenBank/DDBJ databases">
        <authorList>
            <person name="McGinnis J.M."/>
            <person name="Wolfgang W.J."/>
        </authorList>
    </citation>
    <scope>NUCLEOTIDE SEQUENCE [LARGE SCALE GENOMIC DNA]</scope>
    <source>
        <strain evidence="8 9">HAMBI 3106</strain>
    </source>
</reference>
<evidence type="ECO:0000313" key="8">
    <source>
        <dbReference type="EMBL" id="KGJ04538.1"/>
    </source>
</evidence>
<dbReference type="PANTHER" id="PTHR22726">
    <property type="entry name" value="METALLOENDOPEPTIDASE OMA1"/>
    <property type="match status" value="1"/>
</dbReference>
<dbReference type="STRING" id="690417.IC63_12040"/>
<proteinExistence type="inferred from homology"/>
<keyword evidence="4 6" id="KW-0862">Zinc</keyword>
<dbReference type="GO" id="GO:0046872">
    <property type="term" value="F:metal ion binding"/>
    <property type="evidence" value="ECO:0007669"/>
    <property type="project" value="UniProtKB-KW"/>
</dbReference>
<name>A0A099F2R8_9RHOB</name>
<dbReference type="EMBL" id="JRKS01000041">
    <property type="protein sequence ID" value="KGJ04538.1"/>
    <property type="molecule type" value="Genomic_DNA"/>
</dbReference>
<evidence type="ECO:0000256" key="6">
    <source>
        <dbReference type="RuleBase" id="RU003983"/>
    </source>
</evidence>
<evidence type="ECO:0000256" key="2">
    <source>
        <dbReference type="ARBA" id="ARBA00022723"/>
    </source>
</evidence>
<sequence length="229" mass="24726">MLKLTPILLIVLYALAMWLFSAWRLRQQLTANSTPLDDPRLDQALRRLGAAMGLDRVSAHVYEISPVNGLAAPDGRVFLTRGFIDQLDAGKVTEAELASVIAHELGHVTHGHARRRMMDFAGHNVVRTVLAGTFGRFVPIVGPWLASLVASALAARLSREDEYQADAFAAALMVKAGFGTAPQKALLARLGRLTGSTGGPVAWLASHPATARRIAAIEALERRWQIPPG</sequence>
<comment type="similarity">
    <text evidence="6">Belongs to the peptidase M48 family.</text>
</comment>
<dbReference type="CDD" id="cd07332">
    <property type="entry name" value="M48C_Oma1_like"/>
    <property type="match status" value="1"/>
</dbReference>
<dbReference type="PANTHER" id="PTHR22726:SF1">
    <property type="entry name" value="METALLOENDOPEPTIDASE OMA1, MITOCHONDRIAL"/>
    <property type="match status" value="1"/>
</dbReference>
<dbReference type="GO" id="GO:0016020">
    <property type="term" value="C:membrane"/>
    <property type="evidence" value="ECO:0007669"/>
    <property type="project" value="TreeGrafter"/>
</dbReference>